<feature type="domain" description="Integrase zinc-binding" evidence="3">
    <location>
        <begin position="308"/>
        <end position="353"/>
    </location>
</feature>
<sequence length="481" mass="54422">MLQQIGTIEFKDYEDFRCTLIDDLFIFTQSENVDEHFVALREVSHAARISGIGVDGVRIDQSKAATIRDRSTYSTKQEFQSFIGTCVYVSRFCVGFAEHVTVLTELIKNKEPSDQITILAEHQAAFESLKIKLSTASTLAHADSTKSFHFSVDAFDFAVGGYLFQYDESGREIIAYGGRKLSHVELIYPTREKELRGSNGSLVGRTLLQTAYRDAQISQTARAARSTCRNFSVNSPRQLLILVKKSSPPVDILAICRANYHNDTIFGPIMMDVRQDIDSPSGQLRRFSIDDGLFCSRRLCIPAVEALQHDSPARGHPGQAKPLLLLLDKYYWRGMAESVQRYVSMCELCQRHKYVRGKPASLLKIPSNLWTDISMDFMTQLSTTTSSRDAHFIATHKDASAADTATLFHSFYQRLHGLPESIVSDPDTKFMSKLWQAIMHLQETRLRSSYAFRPSIDGQSQVTIKFENEYIRHIISTLHND</sequence>
<dbReference type="Gene3D" id="3.30.70.270">
    <property type="match status" value="1"/>
</dbReference>
<dbReference type="GO" id="GO:0003824">
    <property type="term" value="F:catalytic activity"/>
    <property type="evidence" value="ECO:0007669"/>
    <property type="project" value="UniProtKB-KW"/>
</dbReference>
<feature type="domain" description="Reverse transcriptase/retrotransposon-derived protein RNase H-like" evidence="2">
    <location>
        <begin position="121"/>
        <end position="196"/>
    </location>
</feature>
<dbReference type="SUPFAM" id="SSF53098">
    <property type="entry name" value="Ribonuclease H-like"/>
    <property type="match status" value="1"/>
</dbReference>
<dbReference type="SUPFAM" id="SSF56672">
    <property type="entry name" value="DNA/RNA polymerases"/>
    <property type="match status" value="1"/>
</dbReference>
<reference evidence="4 5" key="1">
    <citation type="journal article" date="2017" name="Genome Biol. Evol.">
        <title>Phytophthora megakarya and P. palmivora, closely related causal agents of cacao black pod rot, underwent increases in genome sizes and gene numbers by different mechanisms.</title>
        <authorList>
            <person name="Ali S.S."/>
            <person name="Shao J."/>
            <person name="Lary D.J."/>
            <person name="Kronmiller B."/>
            <person name="Shen D."/>
            <person name="Strem M.D."/>
            <person name="Amoako-Attah I."/>
            <person name="Akrofi A.Y."/>
            <person name="Begoude B.A."/>
            <person name="Ten Hoopen G.M."/>
            <person name="Coulibaly K."/>
            <person name="Kebe B.I."/>
            <person name="Melnick R.L."/>
            <person name="Guiltinan M.J."/>
            <person name="Tyler B.M."/>
            <person name="Meinhardt L.W."/>
            <person name="Bailey B.A."/>
        </authorList>
    </citation>
    <scope>NUCLEOTIDE SEQUENCE [LARGE SCALE GENOMIC DNA]</scope>
    <source>
        <strain evidence="5">sbr112.9</strain>
    </source>
</reference>
<organism evidence="4 5">
    <name type="scientific">Phytophthora palmivora</name>
    <dbReference type="NCBI Taxonomy" id="4796"/>
    <lineage>
        <taxon>Eukaryota</taxon>
        <taxon>Sar</taxon>
        <taxon>Stramenopiles</taxon>
        <taxon>Oomycota</taxon>
        <taxon>Peronosporomycetes</taxon>
        <taxon>Peronosporales</taxon>
        <taxon>Peronosporaceae</taxon>
        <taxon>Phytophthora</taxon>
    </lineage>
</organism>
<comment type="caution">
    <text evidence="4">The sequence shown here is derived from an EMBL/GenBank/DDBJ whole genome shotgun (WGS) entry which is preliminary data.</text>
</comment>
<dbReference type="InterPro" id="IPR036397">
    <property type="entry name" value="RNaseH_sf"/>
</dbReference>
<dbReference type="OrthoDB" id="123497at2759"/>
<dbReference type="InterPro" id="IPR043128">
    <property type="entry name" value="Rev_trsase/Diguanyl_cyclase"/>
</dbReference>
<dbReference type="PANTHER" id="PTHR37984">
    <property type="entry name" value="PROTEIN CBG26694"/>
    <property type="match status" value="1"/>
</dbReference>
<accession>A0A2P4YLJ9</accession>
<dbReference type="InterPro" id="IPR041577">
    <property type="entry name" value="RT_RNaseH_2"/>
</dbReference>
<dbReference type="Gene3D" id="3.30.420.10">
    <property type="entry name" value="Ribonuclease H-like superfamily/Ribonuclease H"/>
    <property type="match status" value="1"/>
</dbReference>
<dbReference type="Gene3D" id="1.10.340.70">
    <property type="match status" value="1"/>
</dbReference>
<keyword evidence="1" id="KW-0511">Multifunctional enzyme</keyword>
<dbReference type="AlphaFoldDB" id="A0A2P4YLJ9"/>
<evidence type="ECO:0000313" key="4">
    <source>
        <dbReference type="EMBL" id="POM78687.1"/>
    </source>
</evidence>
<dbReference type="EMBL" id="NCKW01001934">
    <property type="protein sequence ID" value="POM78687.1"/>
    <property type="molecule type" value="Genomic_DNA"/>
</dbReference>
<protein>
    <submittedName>
        <fullName evidence="4">Uncharacterized protein</fullName>
    </submittedName>
</protein>
<keyword evidence="5" id="KW-1185">Reference proteome</keyword>
<dbReference type="Pfam" id="PF17921">
    <property type="entry name" value="Integrase_H2C2"/>
    <property type="match status" value="1"/>
</dbReference>
<dbReference type="InterPro" id="IPR050951">
    <property type="entry name" value="Retrovirus_Pol_polyprotein"/>
</dbReference>
<name>A0A2P4YLJ9_9STRA</name>
<evidence type="ECO:0000313" key="5">
    <source>
        <dbReference type="Proteomes" id="UP000237271"/>
    </source>
</evidence>
<dbReference type="Proteomes" id="UP000237271">
    <property type="component" value="Unassembled WGS sequence"/>
</dbReference>
<proteinExistence type="predicted"/>
<evidence type="ECO:0000259" key="3">
    <source>
        <dbReference type="Pfam" id="PF17921"/>
    </source>
</evidence>
<dbReference type="PANTHER" id="PTHR37984:SF5">
    <property type="entry name" value="PROTEIN NYNRIN-LIKE"/>
    <property type="match status" value="1"/>
</dbReference>
<dbReference type="InterPro" id="IPR043502">
    <property type="entry name" value="DNA/RNA_pol_sf"/>
</dbReference>
<dbReference type="GO" id="GO:0003676">
    <property type="term" value="F:nucleic acid binding"/>
    <property type="evidence" value="ECO:0007669"/>
    <property type="project" value="InterPro"/>
</dbReference>
<evidence type="ECO:0000256" key="1">
    <source>
        <dbReference type="ARBA" id="ARBA00023268"/>
    </source>
</evidence>
<dbReference type="InterPro" id="IPR041588">
    <property type="entry name" value="Integrase_H2C2"/>
</dbReference>
<dbReference type="InterPro" id="IPR012337">
    <property type="entry name" value="RNaseH-like_sf"/>
</dbReference>
<gene>
    <name evidence="4" type="ORF">PHPALM_3758</name>
</gene>
<dbReference type="Pfam" id="PF17919">
    <property type="entry name" value="RT_RNaseH_2"/>
    <property type="match status" value="1"/>
</dbReference>
<evidence type="ECO:0000259" key="2">
    <source>
        <dbReference type="Pfam" id="PF17919"/>
    </source>
</evidence>